<dbReference type="CDD" id="cd17631">
    <property type="entry name" value="FACL_FadD13-like"/>
    <property type="match status" value="1"/>
</dbReference>
<reference evidence="3 4" key="1">
    <citation type="submission" date="2016-11" db="EMBL/GenBank/DDBJ databases">
        <authorList>
            <person name="Jaros S."/>
            <person name="Januszkiewicz K."/>
            <person name="Wedrychowicz H."/>
        </authorList>
    </citation>
    <scope>NUCLEOTIDE SEQUENCE [LARGE SCALE GENOMIC DNA]</scope>
    <source>
        <strain evidence="3 4">GAS242</strain>
    </source>
</reference>
<feature type="domain" description="AMP-dependent synthetase/ligase" evidence="1">
    <location>
        <begin position="30"/>
        <end position="398"/>
    </location>
</feature>
<dbReference type="InterPro" id="IPR045851">
    <property type="entry name" value="AMP-bd_C_sf"/>
</dbReference>
<dbReference type="InterPro" id="IPR020845">
    <property type="entry name" value="AMP-binding_CS"/>
</dbReference>
<dbReference type="Pfam" id="PF00501">
    <property type="entry name" value="AMP-binding"/>
    <property type="match status" value="1"/>
</dbReference>
<dbReference type="PROSITE" id="PS00455">
    <property type="entry name" value="AMP_BINDING"/>
    <property type="match status" value="1"/>
</dbReference>
<dbReference type="AlphaFoldDB" id="A0A1M5RUE7"/>
<dbReference type="PANTHER" id="PTHR43767:SF7">
    <property type="entry name" value="MEDIUM_LONG-CHAIN-FATTY-ACID--COA LIGASE FADD8"/>
    <property type="match status" value="1"/>
</dbReference>
<sequence>MTAEPIALAAPTGGLSRMSRRVMNLAHLVTQNARRHGDRPGLIWGDKSWTWREIDACVSALAAALAARGIGKADRILVHSKNGDEMFWSMFAAFRLGAVWVPTNFRLMPDEVAWLATASGAKAFLCHGDFPDHAAAVEAASPALAFTWRIGEGAFGEKSVGEAIAAQAGAKVENAGVEYDDPCWFFFTSGTTGRSKAAVLTHGQMAFVITNHLADLMPGTSENDASLVVAPLSHGAGIHQLVQAARGVPTILLPTERFDIDEAFRLIERHRVSNIFTVPTILKMMVEHPAADRYDHSSLRHVIYAGAPMYREDQKAALKKFGHVLVQYFGLGEVTGNITVLPPALHDPEDGPQARIGTCGFERTGMQVSIQADDGRELKPFETGEICVIGPAVFAGYYDNPEANAKAFRDGWFRTGDLGHMDDEGFVYITGRASDMYISGGSNIYPREVEEKILTHPAIGEVAVLGVPDPVWGEVGVAVCVAREGAAPVSEAEMAGFLAPKVPRYKMPKRFFFWEELPKSGYGKVPKRLVRDELEARGLLDISIDKAFSSEVGTGSREENASKNKSQTG</sequence>
<gene>
    <name evidence="3" type="ORF">SAMN05444169_6771</name>
</gene>
<dbReference type="InterPro" id="IPR025110">
    <property type="entry name" value="AMP-bd_C"/>
</dbReference>
<protein>
    <submittedName>
        <fullName evidence="3">Fatty-acyl-CoA synthase</fullName>
    </submittedName>
</protein>
<dbReference type="NCBIfam" id="NF005676">
    <property type="entry name" value="PRK07470.1"/>
    <property type="match status" value="1"/>
</dbReference>
<evidence type="ECO:0000313" key="3">
    <source>
        <dbReference type="EMBL" id="SHH29874.1"/>
    </source>
</evidence>
<dbReference type="GO" id="GO:0016877">
    <property type="term" value="F:ligase activity, forming carbon-sulfur bonds"/>
    <property type="evidence" value="ECO:0007669"/>
    <property type="project" value="UniProtKB-ARBA"/>
</dbReference>
<dbReference type="InterPro" id="IPR042099">
    <property type="entry name" value="ANL_N_sf"/>
</dbReference>
<accession>A0A1M5RUE7</accession>
<dbReference type="SUPFAM" id="SSF56801">
    <property type="entry name" value="Acetyl-CoA synthetase-like"/>
    <property type="match status" value="1"/>
</dbReference>
<dbReference type="Pfam" id="PF13193">
    <property type="entry name" value="AMP-binding_C"/>
    <property type="match status" value="1"/>
</dbReference>
<proteinExistence type="predicted"/>
<dbReference type="InterPro" id="IPR000873">
    <property type="entry name" value="AMP-dep_synth/lig_dom"/>
</dbReference>
<evidence type="ECO:0000259" key="2">
    <source>
        <dbReference type="Pfam" id="PF13193"/>
    </source>
</evidence>
<dbReference type="Gene3D" id="3.40.50.12780">
    <property type="entry name" value="N-terminal domain of ligase-like"/>
    <property type="match status" value="1"/>
</dbReference>
<feature type="domain" description="AMP-binding enzyme C-terminal" evidence="2">
    <location>
        <begin position="448"/>
        <end position="524"/>
    </location>
</feature>
<organism evidence="3 4">
    <name type="scientific">Bradyrhizobium erythrophlei</name>
    <dbReference type="NCBI Taxonomy" id="1437360"/>
    <lineage>
        <taxon>Bacteria</taxon>
        <taxon>Pseudomonadati</taxon>
        <taxon>Pseudomonadota</taxon>
        <taxon>Alphaproteobacteria</taxon>
        <taxon>Hyphomicrobiales</taxon>
        <taxon>Nitrobacteraceae</taxon>
        <taxon>Bradyrhizobium</taxon>
    </lineage>
</organism>
<dbReference type="PANTHER" id="PTHR43767">
    <property type="entry name" value="LONG-CHAIN-FATTY-ACID--COA LIGASE"/>
    <property type="match status" value="1"/>
</dbReference>
<name>A0A1M5RUE7_9BRAD</name>
<evidence type="ECO:0000313" key="4">
    <source>
        <dbReference type="Proteomes" id="UP000190675"/>
    </source>
</evidence>
<dbReference type="Gene3D" id="3.30.300.30">
    <property type="match status" value="1"/>
</dbReference>
<evidence type="ECO:0000259" key="1">
    <source>
        <dbReference type="Pfam" id="PF00501"/>
    </source>
</evidence>
<dbReference type="Proteomes" id="UP000190675">
    <property type="component" value="Chromosome I"/>
</dbReference>
<dbReference type="EMBL" id="LT670818">
    <property type="protein sequence ID" value="SHH29874.1"/>
    <property type="molecule type" value="Genomic_DNA"/>
</dbReference>
<dbReference type="InterPro" id="IPR050237">
    <property type="entry name" value="ATP-dep_AMP-bd_enzyme"/>
</dbReference>